<evidence type="ECO:0000256" key="8">
    <source>
        <dbReference type="ARBA" id="ARBA00022989"/>
    </source>
</evidence>
<dbReference type="InterPro" id="IPR023298">
    <property type="entry name" value="ATPase_P-typ_TM_dom_sf"/>
</dbReference>
<feature type="transmembrane region" description="Helical" evidence="11">
    <location>
        <begin position="222"/>
        <end position="246"/>
    </location>
</feature>
<keyword evidence="8 11" id="KW-1133">Transmembrane helix</keyword>
<dbReference type="GO" id="GO:0005886">
    <property type="term" value="C:plasma membrane"/>
    <property type="evidence" value="ECO:0007669"/>
    <property type="project" value="UniProtKB-SubCell"/>
</dbReference>
<dbReference type="Pfam" id="PF00690">
    <property type="entry name" value="Cation_ATPase_N"/>
    <property type="match status" value="1"/>
</dbReference>
<dbReference type="STRING" id="673521.SAMN05660991_01964"/>
<evidence type="ECO:0000256" key="2">
    <source>
        <dbReference type="ARBA" id="ARBA00005675"/>
    </source>
</evidence>
<evidence type="ECO:0000256" key="9">
    <source>
        <dbReference type="ARBA" id="ARBA00023136"/>
    </source>
</evidence>
<keyword evidence="6" id="KW-0067">ATP-binding</keyword>
<evidence type="ECO:0000256" key="4">
    <source>
        <dbReference type="ARBA" id="ARBA00022692"/>
    </source>
</evidence>
<dbReference type="InterPro" id="IPR023299">
    <property type="entry name" value="ATPase_P-typ_cyto_dom_N"/>
</dbReference>
<dbReference type="SFLD" id="SFLDF00027">
    <property type="entry name" value="p-type_atpase"/>
    <property type="match status" value="1"/>
</dbReference>
<keyword evidence="3" id="KW-1003">Cell membrane</keyword>
<dbReference type="InterPro" id="IPR006068">
    <property type="entry name" value="ATPase_P-typ_cation-transptr_C"/>
</dbReference>
<comment type="similarity">
    <text evidence="2">Belongs to the cation transport ATPase (P-type) (TC 3.A.3) family. Type IIA subfamily.</text>
</comment>
<feature type="domain" description="Cation-transporting P-type ATPase N-terminal" evidence="12">
    <location>
        <begin position="7"/>
        <end position="70"/>
    </location>
</feature>
<keyword evidence="9 11" id="KW-0472">Membrane</keyword>
<evidence type="ECO:0000256" key="5">
    <source>
        <dbReference type="ARBA" id="ARBA00022741"/>
    </source>
</evidence>
<evidence type="ECO:0000259" key="12">
    <source>
        <dbReference type="SMART" id="SM00831"/>
    </source>
</evidence>
<dbReference type="InterPro" id="IPR023214">
    <property type="entry name" value="HAD_sf"/>
</dbReference>
<dbReference type="Proteomes" id="UP000198960">
    <property type="component" value="Unassembled WGS sequence"/>
</dbReference>
<dbReference type="Gene3D" id="1.20.1110.10">
    <property type="entry name" value="Calcium-transporting ATPase, transmembrane domain"/>
    <property type="match status" value="1"/>
</dbReference>
<dbReference type="Pfam" id="PF00122">
    <property type="entry name" value="E1-E2_ATPase"/>
    <property type="match status" value="1"/>
</dbReference>
<reference evidence="14" key="1">
    <citation type="submission" date="2016-10" db="EMBL/GenBank/DDBJ databases">
        <authorList>
            <person name="Varghese N."/>
            <person name="Submissions S."/>
        </authorList>
    </citation>
    <scope>NUCLEOTIDE SEQUENCE [LARGE SCALE GENOMIC DNA]</scope>
    <source>
        <strain evidence="14">DSM 45413</strain>
    </source>
</reference>
<dbReference type="InterPro" id="IPR059000">
    <property type="entry name" value="ATPase_P-type_domA"/>
</dbReference>
<keyword evidence="4 11" id="KW-0812">Transmembrane</keyword>
<feature type="transmembrane region" description="Helical" evidence="11">
    <location>
        <begin position="834"/>
        <end position="852"/>
    </location>
</feature>
<dbReference type="PANTHER" id="PTHR43294">
    <property type="entry name" value="SODIUM/POTASSIUM-TRANSPORTING ATPASE SUBUNIT ALPHA"/>
    <property type="match status" value="1"/>
</dbReference>
<feature type="transmembrane region" description="Helical" evidence="11">
    <location>
        <begin position="800"/>
        <end position="822"/>
    </location>
</feature>
<evidence type="ECO:0000256" key="11">
    <source>
        <dbReference type="SAM" id="Phobius"/>
    </source>
</evidence>
<dbReference type="Gene3D" id="3.40.1110.10">
    <property type="entry name" value="Calcium-transporting ATPase, cytoplasmic domain N"/>
    <property type="match status" value="1"/>
</dbReference>
<keyword evidence="7" id="KW-1278">Translocase</keyword>
<dbReference type="PRINTS" id="PR00119">
    <property type="entry name" value="CATATPASE"/>
</dbReference>
<evidence type="ECO:0000256" key="10">
    <source>
        <dbReference type="ARBA" id="ARBA00049360"/>
    </source>
</evidence>
<dbReference type="OrthoDB" id="9814270at2"/>
<dbReference type="SMART" id="SM00831">
    <property type="entry name" value="Cation_ATPase_N"/>
    <property type="match status" value="1"/>
</dbReference>
<dbReference type="NCBIfam" id="TIGR01494">
    <property type="entry name" value="ATPase_P-type"/>
    <property type="match status" value="2"/>
</dbReference>
<dbReference type="EMBL" id="FOEE01000005">
    <property type="protein sequence ID" value="SEO84313.1"/>
    <property type="molecule type" value="Genomic_DNA"/>
</dbReference>
<dbReference type="SUPFAM" id="SSF81665">
    <property type="entry name" value="Calcium ATPase, transmembrane domain M"/>
    <property type="match status" value="1"/>
</dbReference>
<evidence type="ECO:0000256" key="1">
    <source>
        <dbReference type="ARBA" id="ARBA00004651"/>
    </source>
</evidence>
<dbReference type="GO" id="GO:0005524">
    <property type="term" value="F:ATP binding"/>
    <property type="evidence" value="ECO:0007669"/>
    <property type="project" value="UniProtKB-KW"/>
</dbReference>
<dbReference type="PROSITE" id="PS00154">
    <property type="entry name" value="ATPASE_E1_E2"/>
    <property type="match status" value="1"/>
</dbReference>
<dbReference type="Pfam" id="PF00689">
    <property type="entry name" value="Cation_ATPase_C"/>
    <property type="match status" value="1"/>
</dbReference>
<dbReference type="SUPFAM" id="SSF81660">
    <property type="entry name" value="Metal cation-transporting ATPase, ATP-binding domain N"/>
    <property type="match status" value="1"/>
</dbReference>
<evidence type="ECO:0000313" key="13">
    <source>
        <dbReference type="EMBL" id="SEO84313.1"/>
    </source>
</evidence>
<dbReference type="PANTHER" id="PTHR43294:SF21">
    <property type="entry name" value="CATION TRANSPORTING ATPASE"/>
    <property type="match status" value="1"/>
</dbReference>
<dbReference type="Gene3D" id="3.40.50.1000">
    <property type="entry name" value="HAD superfamily/HAD-like"/>
    <property type="match status" value="1"/>
</dbReference>
<evidence type="ECO:0000256" key="6">
    <source>
        <dbReference type="ARBA" id="ARBA00022840"/>
    </source>
</evidence>
<accession>A0A1H8T1C9</accession>
<name>A0A1H8T1C9_9ACTN</name>
<dbReference type="InterPro" id="IPR018303">
    <property type="entry name" value="ATPase_P-typ_P_site"/>
</dbReference>
<comment type="catalytic activity">
    <reaction evidence="10">
        <text>ATP + H2O = ADP + phosphate + H(+)</text>
        <dbReference type="Rhea" id="RHEA:13065"/>
        <dbReference type="ChEBI" id="CHEBI:15377"/>
        <dbReference type="ChEBI" id="CHEBI:15378"/>
        <dbReference type="ChEBI" id="CHEBI:30616"/>
        <dbReference type="ChEBI" id="CHEBI:43474"/>
        <dbReference type="ChEBI" id="CHEBI:456216"/>
    </reaction>
</comment>
<dbReference type="Pfam" id="PF00702">
    <property type="entry name" value="Hydrolase"/>
    <property type="match status" value="1"/>
</dbReference>
<dbReference type="AlphaFoldDB" id="A0A1H8T1C9"/>
<evidence type="ECO:0000256" key="3">
    <source>
        <dbReference type="ARBA" id="ARBA00022475"/>
    </source>
</evidence>
<dbReference type="InterPro" id="IPR008250">
    <property type="entry name" value="ATPase_P-typ_transduc_dom_A_sf"/>
</dbReference>
<keyword evidence="5" id="KW-0547">Nucleotide-binding</keyword>
<evidence type="ECO:0000256" key="7">
    <source>
        <dbReference type="ARBA" id="ARBA00022967"/>
    </source>
</evidence>
<dbReference type="InterPro" id="IPR004014">
    <property type="entry name" value="ATPase_P-typ_cation-transptr_N"/>
</dbReference>
<proteinExistence type="inferred from homology"/>
<evidence type="ECO:0000313" key="14">
    <source>
        <dbReference type="Proteomes" id="UP000198960"/>
    </source>
</evidence>
<dbReference type="InterPro" id="IPR044492">
    <property type="entry name" value="P_typ_ATPase_HD_dom"/>
</dbReference>
<dbReference type="SFLD" id="SFLDS00003">
    <property type="entry name" value="Haloacid_Dehalogenase"/>
    <property type="match status" value="1"/>
</dbReference>
<dbReference type="SFLD" id="SFLDG00002">
    <property type="entry name" value="C1.7:_P-type_atpase_like"/>
    <property type="match status" value="1"/>
</dbReference>
<gene>
    <name evidence="13" type="ORF">SAMN05660991_01964</name>
</gene>
<dbReference type="InterPro" id="IPR001757">
    <property type="entry name" value="P_typ_ATPase"/>
</dbReference>
<comment type="subcellular location">
    <subcellularLocation>
        <location evidence="1">Cell membrane</location>
        <topology evidence="1">Multi-pass membrane protein</topology>
    </subcellularLocation>
</comment>
<keyword evidence="14" id="KW-1185">Reference proteome</keyword>
<dbReference type="InterPro" id="IPR036412">
    <property type="entry name" value="HAD-like_sf"/>
</dbReference>
<dbReference type="InterPro" id="IPR050510">
    <property type="entry name" value="Cation_transp_ATPase_P-type"/>
</dbReference>
<feature type="transmembrane region" description="Helical" evidence="11">
    <location>
        <begin position="252"/>
        <end position="276"/>
    </location>
</feature>
<feature type="transmembrane region" description="Helical" evidence="11">
    <location>
        <begin position="45"/>
        <end position="67"/>
    </location>
</feature>
<feature type="transmembrane region" description="Helical" evidence="11">
    <location>
        <begin position="725"/>
        <end position="748"/>
    </location>
</feature>
<dbReference type="SUPFAM" id="SSF56784">
    <property type="entry name" value="HAD-like"/>
    <property type="match status" value="1"/>
</dbReference>
<dbReference type="Gene3D" id="2.70.150.10">
    <property type="entry name" value="Calcium-transporting ATPase, cytoplasmic transduction domain A"/>
    <property type="match status" value="1"/>
</dbReference>
<organism evidence="13 14">
    <name type="scientific">Trujillonella endophytica</name>
    <dbReference type="NCBI Taxonomy" id="673521"/>
    <lineage>
        <taxon>Bacteria</taxon>
        <taxon>Bacillati</taxon>
        <taxon>Actinomycetota</taxon>
        <taxon>Actinomycetes</taxon>
        <taxon>Geodermatophilales</taxon>
        <taxon>Geodermatophilaceae</taxon>
        <taxon>Trujillonella</taxon>
    </lineage>
</organism>
<protein>
    <submittedName>
        <fullName evidence="13">Plasma-membrane calcium-translocating P-type ATPase</fullName>
    </submittedName>
</protein>
<dbReference type="PRINTS" id="PR00120">
    <property type="entry name" value="HATPASE"/>
</dbReference>
<feature type="transmembrane region" description="Helical" evidence="11">
    <location>
        <begin position="760"/>
        <end position="779"/>
    </location>
</feature>
<dbReference type="GO" id="GO:0016887">
    <property type="term" value="F:ATP hydrolysis activity"/>
    <property type="evidence" value="ECO:0007669"/>
    <property type="project" value="InterPro"/>
</dbReference>
<dbReference type="SUPFAM" id="SSF81653">
    <property type="entry name" value="Calcium ATPase, transduction domain A"/>
    <property type="match status" value="1"/>
</dbReference>
<sequence>MSAGTGAPPQSGAALAGLTSAEAAARRPPGGNRLPVERPPSPLRLFLAQLSHFFALLLWAASVLALLGGLPQLAVAIAVVVVLNGVFAFVQEHRADRAAQALRDLVPHRATVVRDGHRQEIDAADLVVGDLVLPEAGDRVAADLRLLDVHGLRVDEAMLTGESEPVGKAPGDPVAAGCFVVEGEGTAVVAAIAGDTRLASIATMTRSVERARTPLARELDRLVRTITVLALGIGTVCFAGGLVLGLPLDDGFLFAVGVTVALVPEGLLPTVTLSLAQSAQLLAGRHALVRRLESVETLGATSVICTDKTGTLTENRMAVLDVWTPAGTLAVRGEGYEPVAAVEGPAGAVAAARVLARTAALCSTGRIAADGNTWVAVGDPMEAAIDALARRLGTDGTASGAPAGTRRFPFDPRRRRMSVWADGVLSLKGAPDGVLPLCAPDPAAAEEAVRMAARGLRVLAVARRTGPLAADADADSAERDLELLGLIGLEDPPRASVVGALAECRRAGIAVAMVTGDSGPTAEAIARQTGLWREGSSRVVHGADLPADDAALGELLDADGMVLCRVQPEDKLRIARALRERGHVVAMTGDGVNDGPALRAADIGIAMGVGGTDVARQAADLVLLDDDFATIVAAVRQGRTTFANIRRFLTYHLTDNVAELTPFVVFTATGGGVPLALSVLQVLSLDIATDLLPALALGAEPPSPRVLDGPPPRRRLVDRGLLRRALLVLGPVEATVAMGAFLTVLLGAGWSYGDDVPSGTLAGASGAAFTAVVLGQFATAFACRSTHRPAWRLPWRSNRLLVWAVAVELLVLVGMLAVPPVADLLGQRPPPLPGLLVALLAVPAVLLVDGLAKTLRTRPRRAAATRDVRPAAQ</sequence>